<dbReference type="AlphaFoldDB" id="A0A4Y2HAR3"/>
<dbReference type="GO" id="GO:0015074">
    <property type="term" value="P:DNA integration"/>
    <property type="evidence" value="ECO:0007669"/>
    <property type="project" value="InterPro"/>
</dbReference>
<evidence type="ECO:0000313" key="3">
    <source>
        <dbReference type="Proteomes" id="UP000499080"/>
    </source>
</evidence>
<dbReference type="InterPro" id="IPR036397">
    <property type="entry name" value="RNaseH_sf"/>
</dbReference>
<dbReference type="InterPro" id="IPR043502">
    <property type="entry name" value="DNA/RNA_pol_sf"/>
</dbReference>
<keyword evidence="3" id="KW-1185">Reference proteome</keyword>
<evidence type="ECO:0000313" key="2">
    <source>
        <dbReference type="EMBL" id="GBM61894.1"/>
    </source>
</evidence>
<dbReference type="InterPro" id="IPR008042">
    <property type="entry name" value="Retrotrans_Pao"/>
</dbReference>
<dbReference type="EMBL" id="BGPR01001789">
    <property type="protein sequence ID" value="GBM61894.1"/>
    <property type="molecule type" value="Genomic_DNA"/>
</dbReference>
<dbReference type="InterPro" id="IPR001584">
    <property type="entry name" value="Integrase_cat-core"/>
</dbReference>
<dbReference type="InterPro" id="IPR040676">
    <property type="entry name" value="DUF5641"/>
</dbReference>
<dbReference type="GO" id="GO:0042575">
    <property type="term" value="C:DNA polymerase complex"/>
    <property type="evidence" value="ECO:0007669"/>
    <property type="project" value="UniProtKB-ARBA"/>
</dbReference>
<reference evidence="2 3" key="1">
    <citation type="journal article" date="2019" name="Sci. Rep.">
        <title>Orb-weaving spider Araneus ventricosus genome elucidates the spidroin gene catalogue.</title>
        <authorList>
            <person name="Kono N."/>
            <person name="Nakamura H."/>
            <person name="Ohtoshi R."/>
            <person name="Moran D.A.P."/>
            <person name="Shinohara A."/>
            <person name="Yoshida Y."/>
            <person name="Fujiwara M."/>
            <person name="Mori M."/>
            <person name="Tomita M."/>
            <person name="Arakawa K."/>
        </authorList>
    </citation>
    <scope>NUCLEOTIDE SEQUENCE [LARGE SCALE GENOMIC DNA]</scope>
</reference>
<gene>
    <name evidence="2" type="ORF">AVEN_239158_1</name>
</gene>
<organism evidence="2 3">
    <name type="scientific">Araneus ventricosus</name>
    <name type="common">Orbweaver spider</name>
    <name type="synonym">Epeira ventricosa</name>
    <dbReference type="NCBI Taxonomy" id="182803"/>
    <lineage>
        <taxon>Eukaryota</taxon>
        <taxon>Metazoa</taxon>
        <taxon>Ecdysozoa</taxon>
        <taxon>Arthropoda</taxon>
        <taxon>Chelicerata</taxon>
        <taxon>Arachnida</taxon>
        <taxon>Araneae</taxon>
        <taxon>Araneomorphae</taxon>
        <taxon>Entelegynae</taxon>
        <taxon>Araneoidea</taxon>
        <taxon>Araneidae</taxon>
        <taxon>Araneus</taxon>
    </lineage>
</organism>
<evidence type="ECO:0000259" key="1">
    <source>
        <dbReference type="PROSITE" id="PS50994"/>
    </source>
</evidence>
<comment type="caution">
    <text evidence="2">The sequence shown here is derived from an EMBL/GenBank/DDBJ whole genome shotgun (WGS) entry which is preliminary data.</text>
</comment>
<accession>A0A4Y2HAR3</accession>
<dbReference type="OrthoDB" id="6435060at2759"/>
<dbReference type="PANTHER" id="PTHR47331">
    <property type="entry name" value="PHD-TYPE DOMAIN-CONTAINING PROTEIN"/>
    <property type="match status" value="1"/>
</dbReference>
<dbReference type="InterPro" id="IPR012337">
    <property type="entry name" value="RNaseH-like_sf"/>
</dbReference>
<dbReference type="Proteomes" id="UP000499080">
    <property type="component" value="Unassembled WGS sequence"/>
</dbReference>
<dbReference type="SUPFAM" id="SSF56672">
    <property type="entry name" value="DNA/RNA polymerases"/>
    <property type="match status" value="1"/>
</dbReference>
<dbReference type="Pfam" id="PF05380">
    <property type="entry name" value="Peptidase_A17"/>
    <property type="match status" value="1"/>
</dbReference>
<dbReference type="GO" id="GO:0071897">
    <property type="term" value="P:DNA biosynthetic process"/>
    <property type="evidence" value="ECO:0007669"/>
    <property type="project" value="UniProtKB-ARBA"/>
</dbReference>
<dbReference type="SUPFAM" id="SSF53098">
    <property type="entry name" value="Ribonuclease H-like"/>
    <property type="match status" value="1"/>
</dbReference>
<dbReference type="Pfam" id="PF18701">
    <property type="entry name" value="DUF5641"/>
    <property type="match status" value="1"/>
</dbReference>
<sequence length="635" mass="72675">MSRLTTHHRQMFSFRCGVHQFQQARDKFLDVPVESDVFQRDLIFKKGGDVVSNTCATQVNLTYGTVSAPFLATRTLKVLADEERKDFPKAADVICSDIYMDDILSGEATIEDAKKLQAQICELFLRAGFELHKWVSNSPDLLQDLSTPSYSFDKGQDVGPVKTLGMLWDPKVDCLTYEVKIKDKNSFSKREVLSEIARLYDPLGLIGPIITKAKIFIQGLWKIKLDWSEQLPPDAIKEWKSFFLKLSEVNNLKIQRYIFLPGIVRIEIHGFSDALERAYAAVLYLMCFTESGQFKTSLLCSKSRVAPLKTLTIPRFINNTKAKECRSKVSKYLTAEELHRSTEFLARVAQLSEFKAEIDALKKVKDVAKTKTVTDLTTEAFIAALKKLCALRGRIATLMSDNVSNFKGAASELNRLKKLICQTNETLANYLCSEAIQWKFIPPRSPNFGGLWEAGVKSFKHHLHRTLTNCKITIEEFETIVIRIEGILNSRPLIPLSDNINEYEVLTPRHFIIGRPITAIPEPEILDFSDNRLSRWQYTTKCVQTIWKRWKTDYLNHLQQRNKWQLKKDSVRVGCLVLLKENDLPPCKWAMARILELIYGNDCKVRVIKLKTATGIFIRSISKICLLPIKDNYEN</sequence>
<name>A0A4Y2HAR3_ARAVE</name>
<protein>
    <recommendedName>
        <fullName evidence="1">Integrase catalytic domain-containing protein</fullName>
    </recommendedName>
</protein>
<dbReference type="GO" id="GO:0003676">
    <property type="term" value="F:nucleic acid binding"/>
    <property type="evidence" value="ECO:0007669"/>
    <property type="project" value="InterPro"/>
</dbReference>
<dbReference type="PROSITE" id="PS50994">
    <property type="entry name" value="INTEGRASE"/>
    <property type="match status" value="1"/>
</dbReference>
<feature type="domain" description="Integrase catalytic" evidence="1">
    <location>
        <begin position="310"/>
        <end position="516"/>
    </location>
</feature>
<dbReference type="Gene3D" id="3.30.420.10">
    <property type="entry name" value="Ribonuclease H-like superfamily/Ribonuclease H"/>
    <property type="match status" value="1"/>
</dbReference>
<proteinExistence type="predicted"/>